<dbReference type="RefSeq" id="WP_345716683.1">
    <property type="nucleotide sequence ID" value="NZ_BAABFP010000005.1"/>
</dbReference>
<feature type="compositionally biased region" description="Basic residues" evidence="3">
    <location>
        <begin position="10"/>
        <end position="19"/>
    </location>
</feature>
<keyword evidence="2" id="KW-0697">Rotamase</keyword>
<dbReference type="InterPro" id="IPR044666">
    <property type="entry name" value="Cyclophilin_A-like"/>
</dbReference>
<comment type="caution">
    <text evidence="6">The sequence shown here is derived from an EMBL/GenBank/DDBJ whole genome shotgun (WGS) entry which is preliminary data.</text>
</comment>
<dbReference type="PROSITE" id="PS50072">
    <property type="entry name" value="CSA_PPIASE_2"/>
    <property type="match status" value="1"/>
</dbReference>
<dbReference type="Gene3D" id="2.40.100.10">
    <property type="entry name" value="Cyclophilin-like"/>
    <property type="match status" value="1"/>
</dbReference>
<sequence>MPIERDRERAKRRYAKRQKNLAERAARKRRNQQVIGAVLAVVLVAGGVVLLTQLLPDDSSSSAAGATSSPTANASGSTAPTKTPKSYPSAPAKSLAENATWNATVKTSAGDITMELYGDKAPQTVASFIFLSKDGFYDDTSCHRLTTSGIYVLQCGDPTGTGSGGPGYQYGIENAPKDGKYPAGTLAMARGDDPNTNGSQFFMVYKDTDLPTTTGGYSIFGKVTNGLDVLQTVAAAGTADGSADGAPKTPVTIESITVEKK</sequence>
<organism evidence="6 7">
    <name type="scientific">Angustibacter luteus</name>
    <dbReference type="NCBI Taxonomy" id="658456"/>
    <lineage>
        <taxon>Bacteria</taxon>
        <taxon>Bacillati</taxon>
        <taxon>Actinomycetota</taxon>
        <taxon>Actinomycetes</taxon>
        <taxon>Kineosporiales</taxon>
        <taxon>Kineosporiaceae</taxon>
    </lineage>
</organism>
<evidence type="ECO:0000256" key="1">
    <source>
        <dbReference type="ARBA" id="ARBA00002388"/>
    </source>
</evidence>
<dbReference type="PRINTS" id="PR00153">
    <property type="entry name" value="CSAPPISMRASE"/>
</dbReference>
<comment type="catalytic activity">
    <reaction evidence="2">
        <text>[protein]-peptidylproline (omega=180) = [protein]-peptidylproline (omega=0)</text>
        <dbReference type="Rhea" id="RHEA:16237"/>
        <dbReference type="Rhea" id="RHEA-COMP:10747"/>
        <dbReference type="Rhea" id="RHEA-COMP:10748"/>
        <dbReference type="ChEBI" id="CHEBI:83833"/>
        <dbReference type="ChEBI" id="CHEBI:83834"/>
        <dbReference type="EC" id="5.2.1.8"/>
    </reaction>
</comment>
<keyword evidence="4" id="KW-0812">Transmembrane</keyword>
<reference evidence="7" key="1">
    <citation type="journal article" date="2019" name="Int. J. Syst. Evol. Microbiol.">
        <title>The Global Catalogue of Microorganisms (GCM) 10K type strain sequencing project: providing services to taxonomists for standard genome sequencing and annotation.</title>
        <authorList>
            <consortium name="The Broad Institute Genomics Platform"/>
            <consortium name="The Broad Institute Genome Sequencing Center for Infectious Disease"/>
            <person name="Wu L."/>
            <person name="Ma J."/>
        </authorList>
    </citation>
    <scope>NUCLEOTIDE SEQUENCE [LARGE SCALE GENOMIC DNA]</scope>
    <source>
        <strain evidence="7">KACC 14249</strain>
    </source>
</reference>
<keyword evidence="2 6" id="KW-0413">Isomerase</keyword>
<feature type="region of interest" description="Disordered" evidence="3">
    <location>
        <begin position="1"/>
        <end position="28"/>
    </location>
</feature>
<keyword evidence="7" id="KW-1185">Reference proteome</keyword>
<proteinExistence type="inferred from homology"/>
<feature type="region of interest" description="Disordered" evidence="3">
    <location>
        <begin position="58"/>
        <end position="93"/>
    </location>
</feature>
<dbReference type="Proteomes" id="UP001596189">
    <property type="component" value="Unassembled WGS sequence"/>
</dbReference>
<keyword evidence="4" id="KW-1133">Transmembrane helix</keyword>
<evidence type="ECO:0000256" key="2">
    <source>
        <dbReference type="RuleBase" id="RU363019"/>
    </source>
</evidence>
<gene>
    <name evidence="6" type="ORF">ACFQDO_01590</name>
</gene>
<dbReference type="Pfam" id="PF00160">
    <property type="entry name" value="Pro_isomerase"/>
    <property type="match status" value="1"/>
</dbReference>
<feature type="domain" description="PPIase cyclophilin-type" evidence="5">
    <location>
        <begin position="107"/>
        <end position="258"/>
    </location>
</feature>
<dbReference type="EC" id="5.2.1.8" evidence="2"/>
<dbReference type="SUPFAM" id="SSF50891">
    <property type="entry name" value="Cyclophilin-like"/>
    <property type="match status" value="1"/>
</dbReference>
<keyword evidence="4" id="KW-0472">Membrane</keyword>
<dbReference type="PANTHER" id="PTHR45625:SF3">
    <property type="entry name" value="PEPTIDYL-PROLYL CIS-TRANS ISOMERASE B-RELATED"/>
    <property type="match status" value="1"/>
</dbReference>
<dbReference type="EMBL" id="JBHSRD010000002">
    <property type="protein sequence ID" value="MFC6005808.1"/>
    <property type="molecule type" value="Genomic_DNA"/>
</dbReference>
<feature type="transmembrane region" description="Helical" evidence="4">
    <location>
        <begin position="34"/>
        <end position="55"/>
    </location>
</feature>
<feature type="compositionally biased region" description="Low complexity" evidence="3">
    <location>
        <begin position="58"/>
        <end position="81"/>
    </location>
</feature>
<evidence type="ECO:0000256" key="4">
    <source>
        <dbReference type="SAM" id="Phobius"/>
    </source>
</evidence>
<evidence type="ECO:0000259" key="5">
    <source>
        <dbReference type="PROSITE" id="PS50072"/>
    </source>
</evidence>
<evidence type="ECO:0000256" key="3">
    <source>
        <dbReference type="SAM" id="MobiDB-lite"/>
    </source>
</evidence>
<dbReference type="CDD" id="cd00317">
    <property type="entry name" value="cyclophilin"/>
    <property type="match status" value="1"/>
</dbReference>
<name>A0ABW1JAH8_9ACTN</name>
<evidence type="ECO:0000313" key="7">
    <source>
        <dbReference type="Proteomes" id="UP001596189"/>
    </source>
</evidence>
<dbReference type="InterPro" id="IPR002130">
    <property type="entry name" value="Cyclophilin-type_PPIase_dom"/>
</dbReference>
<protein>
    <recommendedName>
        <fullName evidence="2">Peptidyl-prolyl cis-trans isomerase</fullName>
        <shortName evidence="2">PPIase</shortName>
        <ecNumber evidence="2">5.2.1.8</ecNumber>
    </recommendedName>
</protein>
<dbReference type="InterPro" id="IPR029000">
    <property type="entry name" value="Cyclophilin-like_dom_sf"/>
</dbReference>
<dbReference type="PANTHER" id="PTHR45625">
    <property type="entry name" value="PEPTIDYL-PROLYL CIS-TRANS ISOMERASE-RELATED"/>
    <property type="match status" value="1"/>
</dbReference>
<comment type="similarity">
    <text evidence="2">Belongs to the cyclophilin-type PPIase family.</text>
</comment>
<dbReference type="GO" id="GO:0003755">
    <property type="term" value="F:peptidyl-prolyl cis-trans isomerase activity"/>
    <property type="evidence" value="ECO:0007669"/>
    <property type="project" value="UniProtKB-EC"/>
</dbReference>
<accession>A0ABW1JAH8</accession>
<evidence type="ECO:0000313" key="6">
    <source>
        <dbReference type="EMBL" id="MFC6005808.1"/>
    </source>
</evidence>
<comment type="function">
    <text evidence="1 2">PPIases accelerate the folding of proteins. It catalyzes the cis-trans isomerization of proline imidic peptide bonds in oligopeptides.</text>
</comment>